<name>A0AAD5UIF3_9FUNG</name>
<evidence type="ECO:0000259" key="4">
    <source>
        <dbReference type="Pfam" id="PF13802"/>
    </source>
</evidence>
<dbReference type="SUPFAM" id="SSF51011">
    <property type="entry name" value="Glycosyl hydrolase domain"/>
    <property type="match status" value="1"/>
</dbReference>
<dbReference type="PANTHER" id="PTHR22762:SF165">
    <property type="entry name" value="PUTATIVE (AFU_ORTHOLOGUE AFUA_1G06560)-RELATED"/>
    <property type="match status" value="1"/>
</dbReference>
<keyword evidence="2" id="KW-0326">Glycosidase</keyword>
<dbReference type="InterPro" id="IPR025887">
    <property type="entry name" value="Glyco_hydro_31_N_dom"/>
</dbReference>
<dbReference type="EMBL" id="JADGKB010000021">
    <property type="protein sequence ID" value="KAJ3259065.1"/>
    <property type="molecule type" value="Genomic_DNA"/>
</dbReference>
<dbReference type="Pfam" id="PF21365">
    <property type="entry name" value="Glyco_hydro_31_3rd"/>
    <property type="match status" value="1"/>
</dbReference>
<gene>
    <name evidence="6" type="ORF">HK103_002952</name>
</gene>
<comment type="similarity">
    <text evidence="1 2">Belongs to the glycosyl hydrolase 31 family.</text>
</comment>
<dbReference type="InterPro" id="IPR048395">
    <property type="entry name" value="Glyco_hydro_31_C"/>
</dbReference>
<dbReference type="InterPro" id="IPR000322">
    <property type="entry name" value="Glyco_hydro_31_TIM"/>
</dbReference>
<evidence type="ECO:0000313" key="7">
    <source>
        <dbReference type="Proteomes" id="UP001210925"/>
    </source>
</evidence>
<proteinExistence type="inferred from homology"/>
<evidence type="ECO:0000313" key="6">
    <source>
        <dbReference type="EMBL" id="KAJ3259065.1"/>
    </source>
</evidence>
<dbReference type="AlphaFoldDB" id="A0AAD5UIF3"/>
<keyword evidence="7" id="KW-1185">Reference proteome</keyword>
<dbReference type="Pfam" id="PF13802">
    <property type="entry name" value="Gal_mutarotas_2"/>
    <property type="match status" value="1"/>
</dbReference>
<dbReference type="Pfam" id="PF01055">
    <property type="entry name" value="Glyco_hydro_31_2nd"/>
    <property type="match status" value="1"/>
</dbReference>
<dbReference type="Gene3D" id="3.20.20.80">
    <property type="entry name" value="Glycosidases"/>
    <property type="match status" value="2"/>
</dbReference>
<evidence type="ECO:0000259" key="5">
    <source>
        <dbReference type="Pfam" id="PF21365"/>
    </source>
</evidence>
<dbReference type="PANTHER" id="PTHR22762">
    <property type="entry name" value="ALPHA-GLUCOSIDASE"/>
    <property type="match status" value="1"/>
</dbReference>
<comment type="caution">
    <text evidence="6">The sequence shown here is derived from an EMBL/GenBank/DDBJ whole genome shotgun (WGS) entry which is preliminary data.</text>
</comment>
<dbReference type="Proteomes" id="UP001210925">
    <property type="component" value="Unassembled WGS sequence"/>
</dbReference>
<dbReference type="CDD" id="cd14752">
    <property type="entry name" value="GH31_N"/>
    <property type="match status" value="1"/>
</dbReference>
<dbReference type="GO" id="GO:0004553">
    <property type="term" value="F:hydrolase activity, hydrolyzing O-glycosyl compounds"/>
    <property type="evidence" value="ECO:0007669"/>
    <property type="project" value="InterPro"/>
</dbReference>
<reference evidence="6" key="1">
    <citation type="submission" date="2020-05" db="EMBL/GenBank/DDBJ databases">
        <title>Phylogenomic resolution of chytrid fungi.</title>
        <authorList>
            <person name="Stajich J.E."/>
            <person name="Amses K."/>
            <person name="Simmons R."/>
            <person name="Seto K."/>
            <person name="Myers J."/>
            <person name="Bonds A."/>
            <person name="Quandt C.A."/>
            <person name="Barry K."/>
            <person name="Liu P."/>
            <person name="Grigoriev I."/>
            <person name="Longcore J.E."/>
            <person name="James T.Y."/>
        </authorList>
    </citation>
    <scope>NUCLEOTIDE SEQUENCE</scope>
    <source>
        <strain evidence="6">PLAUS21</strain>
    </source>
</reference>
<dbReference type="InterPro" id="IPR017853">
    <property type="entry name" value="GH"/>
</dbReference>
<sequence>MKLRNPSGFKLKSSKPIVLVNDHGNEFRIEIISDSVIRIVHIQPGVQLEESQSLDLPSVQAKVFENQDHLLIDTAQIRIKVYYKQDLYLEWCTLDEIQFLADLKFRAYEYDLHAGAGHHLKHSPDLIYYGLGERGSPLFLNERSFQLKCTDALGYNPESGDPLYKHIPFYIGLNQSTKIAYGIFYNSLSTGYMNFGSEIDALWGQFTNVKFDTGPLDYYVIFGPQISAVVEGFASIIGKPALVPKYALGYLASSMGYAESEEAQQLIDNFPSLLSKHGISCDLLHLSSGYTVDEVTGTRNVFTWNNIIRLWSAGEGATAEGSYIDFSNPIGKQFWKDGIKELLEIGIEGIWNDNNEMSIHDDDHLFDMGASPKAVGQVGRAYQTILMAEASYEAMIETNPTKRPFLITRSGAPRSHVYASQTWSGDNSTSWNTLKHNIPMGLNAGLSLLSGYGHDVGGFVGPRPSPELFVRWVQSGIFHPRFCIHSWKKEGITEPWMYPQVLPIIRDAITFRYKLIPYLYSLSVESHKTGLPIIRPTVMHFQNDPNTFKQSFDYLLGPRLLVGSVYEEGATFRSIYLPNSDDALWYDFWGGRWYNGGQRVKVPVPLDQHGCLFAKSGSIIPINPSPGQNTTFDSSRTILIFPSFADGSSETVIFDDDGMSLAAPQFTVKMKMVWTSDKVTVEFNVIKKDWRPAYSEIKFQLPIADHRDLILNGIKCNSIQI</sequence>
<organism evidence="6 7">
    <name type="scientific">Boothiomyces macroporosus</name>
    <dbReference type="NCBI Taxonomy" id="261099"/>
    <lineage>
        <taxon>Eukaryota</taxon>
        <taxon>Fungi</taxon>
        <taxon>Fungi incertae sedis</taxon>
        <taxon>Chytridiomycota</taxon>
        <taxon>Chytridiomycota incertae sedis</taxon>
        <taxon>Chytridiomycetes</taxon>
        <taxon>Rhizophydiales</taxon>
        <taxon>Terramycetaceae</taxon>
        <taxon>Boothiomyces</taxon>
    </lineage>
</organism>
<accession>A0AAD5UIF3</accession>
<dbReference type="Gene3D" id="2.60.40.1180">
    <property type="entry name" value="Golgi alpha-mannosidase II"/>
    <property type="match status" value="1"/>
</dbReference>
<dbReference type="InterPro" id="IPR011013">
    <property type="entry name" value="Gal_mutarotase_sf_dom"/>
</dbReference>
<dbReference type="GO" id="GO:0005975">
    <property type="term" value="P:carbohydrate metabolic process"/>
    <property type="evidence" value="ECO:0007669"/>
    <property type="project" value="InterPro"/>
</dbReference>
<dbReference type="InterPro" id="IPR013780">
    <property type="entry name" value="Glyco_hydro_b"/>
</dbReference>
<evidence type="ECO:0000256" key="1">
    <source>
        <dbReference type="ARBA" id="ARBA00007806"/>
    </source>
</evidence>
<dbReference type="Gene3D" id="2.60.40.1760">
    <property type="entry name" value="glycosyl hydrolase (family 31)"/>
    <property type="match status" value="1"/>
</dbReference>
<dbReference type="SUPFAM" id="SSF51445">
    <property type="entry name" value="(Trans)glycosidases"/>
    <property type="match status" value="1"/>
</dbReference>
<keyword evidence="2" id="KW-0378">Hydrolase</keyword>
<feature type="domain" description="Glycosyl hydrolase family 31 C-terminal" evidence="5">
    <location>
        <begin position="530"/>
        <end position="620"/>
    </location>
</feature>
<dbReference type="SUPFAM" id="SSF74650">
    <property type="entry name" value="Galactose mutarotase-like"/>
    <property type="match status" value="1"/>
</dbReference>
<feature type="domain" description="Glycoside hydrolase family 31 TIM barrel" evidence="3">
    <location>
        <begin position="319"/>
        <end position="522"/>
    </location>
</feature>
<protein>
    <recommendedName>
        <fullName evidence="8">Alpha-glucosidase</fullName>
    </recommendedName>
</protein>
<evidence type="ECO:0000259" key="3">
    <source>
        <dbReference type="Pfam" id="PF01055"/>
    </source>
</evidence>
<evidence type="ECO:0000256" key="2">
    <source>
        <dbReference type="RuleBase" id="RU361185"/>
    </source>
</evidence>
<evidence type="ECO:0008006" key="8">
    <source>
        <dbReference type="Google" id="ProtNLM"/>
    </source>
</evidence>
<dbReference type="GO" id="GO:0030246">
    <property type="term" value="F:carbohydrate binding"/>
    <property type="evidence" value="ECO:0007669"/>
    <property type="project" value="InterPro"/>
</dbReference>
<feature type="domain" description="Glycoside hydrolase family 31 N-terminal" evidence="4">
    <location>
        <begin position="27"/>
        <end position="192"/>
    </location>
</feature>